<organism evidence="2 3">
    <name type="scientific">Agaribacter marinus</name>
    <dbReference type="NCBI Taxonomy" id="1431249"/>
    <lineage>
        <taxon>Bacteria</taxon>
        <taxon>Pseudomonadati</taxon>
        <taxon>Pseudomonadota</taxon>
        <taxon>Gammaproteobacteria</taxon>
        <taxon>Alteromonadales</taxon>
        <taxon>Alteromonadaceae</taxon>
        <taxon>Agaribacter</taxon>
    </lineage>
</organism>
<evidence type="ECO:0000256" key="1">
    <source>
        <dbReference type="SAM" id="Phobius"/>
    </source>
</evidence>
<keyword evidence="3" id="KW-1185">Reference proteome</keyword>
<keyword evidence="1" id="KW-0812">Transmembrane</keyword>
<evidence type="ECO:0000313" key="2">
    <source>
        <dbReference type="EMBL" id="GLR71641.1"/>
    </source>
</evidence>
<name>A0AA37WI23_9ALTE</name>
<dbReference type="RefSeq" id="WP_284217983.1">
    <property type="nucleotide sequence ID" value="NZ_BSOT01000006.1"/>
</dbReference>
<comment type="caution">
    <text evidence="2">The sequence shown here is derived from an EMBL/GenBank/DDBJ whole genome shotgun (WGS) entry which is preliminary data.</text>
</comment>
<keyword evidence="1" id="KW-1133">Transmembrane helix</keyword>
<dbReference type="Proteomes" id="UP001156601">
    <property type="component" value="Unassembled WGS sequence"/>
</dbReference>
<sequence length="179" mass="19724">MPTEILTAIIGFLASVIAAWIQSRNNPNQTDSDGQFKKSKALAVFAIGIAFTSLVVSLVSFKQAFTPEIKVVSEMITVYAPGTDLSGVDKNRTMKRYVAGVDRDPTQNKTINIVDLKCSQGMKPIGAWYAINRSRPGDLLYNIFVAPKHDNIELTLRVAQGSRGYAYVQIFALCSKFEK</sequence>
<keyword evidence="1" id="KW-0472">Membrane</keyword>
<reference evidence="2" key="1">
    <citation type="journal article" date="2014" name="Int. J. Syst. Evol. Microbiol.">
        <title>Complete genome sequence of Corynebacterium casei LMG S-19264T (=DSM 44701T), isolated from a smear-ripened cheese.</title>
        <authorList>
            <consortium name="US DOE Joint Genome Institute (JGI-PGF)"/>
            <person name="Walter F."/>
            <person name="Albersmeier A."/>
            <person name="Kalinowski J."/>
            <person name="Ruckert C."/>
        </authorList>
    </citation>
    <scope>NUCLEOTIDE SEQUENCE</scope>
    <source>
        <strain evidence="2">NBRC 110023</strain>
    </source>
</reference>
<protein>
    <submittedName>
        <fullName evidence="2">Uncharacterized protein</fullName>
    </submittedName>
</protein>
<evidence type="ECO:0000313" key="3">
    <source>
        <dbReference type="Proteomes" id="UP001156601"/>
    </source>
</evidence>
<dbReference type="AlphaFoldDB" id="A0AA37WI23"/>
<feature type="transmembrane region" description="Helical" evidence="1">
    <location>
        <begin position="42"/>
        <end position="61"/>
    </location>
</feature>
<dbReference type="EMBL" id="BSOT01000006">
    <property type="protein sequence ID" value="GLR71641.1"/>
    <property type="molecule type" value="Genomic_DNA"/>
</dbReference>
<accession>A0AA37WI23</accession>
<proteinExistence type="predicted"/>
<gene>
    <name evidence="2" type="ORF">GCM10007852_25490</name>
</gene>
<reference evidence="2" key="2">
    <citation type="submission" date="2023-01" db="EMBL/GenBank/DDBJ databases">
        <title>Draft genome sequence of Agaribacter marinus strain NBRC 110023.</title>
        <authorList>
            <person name="Sun Q."/>
            <person name="Mori K."/>
        </authorList>
    </citation>
    <scope>NUCLEOTIDE SEQUENCE</scope>
    <source>
        <strain evidence="2">NBRC 110023</strain>
    </source>
</reference>